<dbReference type="Proteomes" id="UP000887565">
    <property type="component" value="Unplaced"/>
</dbReference>
<protein>
    <submittedName>
        <fullName evidence="2">Uncharacterized protein</fullName>
    </submittedName>
</protein>
<sequence>MGIAQLGITGSGIDPILSDPVSVAIVRLSLNATYAVSQKKQVCIDCYKKELSARPVKKEESPANYHEKIKSHFFDFLDFDRNVTEIEEVRFPFFINNPFTCCK</sequence>
<reference evidence="2" key="1">
    <citation type="submission" date="2022-11" db="UniProtKB">
        <authorList>
            <consortium name="WormBaseParasite"/>
        </authorList>
    </citation>
    <scope>IDENTIFICATION</scope>
</reference>
<accession>A0A915KHU4</accession>
<evidence type="ECO:0000313" key="1">
    <source>
        <dbReference type="Proteomes" id="UP000887565"/>
    </source>
</evidence>
<keyword evidence="1" id="KW-1185">Reference proteome</keyword>
<name>A0A915KHU4_ROMCU</name>
<proteinExistence type="predicted"/>
<dbReference type="WBParaSite" id="nRc.2.0.1.t38312-RA">
    <property type="protein sequence ID" value="nRc.2.0.1.t38312-RA"/>
    <property type="gene ID" value="nRc.2.0.1.g38312"/>
</dbReference>
<dbReference type="AlphaFoldDB" id="A0A915KHU4"/>
<evidence type="ECO:0000313" key="2">
    <source>
        <dbReference type="WBParaSite" id="nRc.2.0.1.t38312-RA"/>
    </source>
</evidence>
<organism evidence="1 2">
    <name type="scientific">Romanomermis culicivorax</name>
    <name type="common">Nematode worm</name>
    <dbReference type="NCBI Taxonomy" id="13658"/>
    <lineage>
        <taxon>Eukaryota</taxon>
        <taxon>Metazoa</taxon>
        <taxon>Ecdysozoa</taxon>
        <taxon>Nematoda</taxon>
        <taxon>Enoplea</taxon>
        <taxon>Dorylaimia</taxon>
        <taxon>Mermithida</taxon>
        <taxon>Mermithoidea</taxon>
        <taxon>Mermithidae</taxon>
        <taxon>Romanomermis</taxon>
    </lineage>
</organism>